<evidence type="ECO:0000259" key="1">
    <source>
        <dbReference type="Pfam" id="PF01863"/>
    </source>
</evidence>
<dbReference type="EMBL" id="LZZM01000043">
    <property type="protein sequence ID" value="OOM81898.1"/>
    <property type="molecule type" value="Genomic_DNA"/>
</dbReference>
<dbReference type="Proteomes" id="UP000190890">
    <property type="component" value="Unassembled WGS sequence"/>
</dbReference>
<dbReference type="InterPro" id="IPR053136">
    <property type="entry name" value="UTP_pyrophosphatase-like"/>
</dbReference>
<dbReference type="STRING" id="29367.CLPUN_07600"/>
<dbReference type="OrthoDB" id="9811177at2"/>
<dbReference type="Gene3D" id="3.30.2010.10">
    <property type="entry name" value="Metalloproteases ('zincins'), catalytic domain"/>
    <property type="match status" value="1"/>
</dbReference>
<evidence type="ECO:0000313" key="2">
    <source>
        <dbReference type="EMBL" id="OOM81898.1"/>
    </source>
</evidence>
<organism evidence="2 3">
    <name type="scientific">Clostridium puniceum</name>
    <dbReference type="NCBI Taxonomy" id="29367"/>
    <lineage>
        <taxon>Bacteria</taxon>
        <taxon>Bacillati</taxon>
        <taxon>Bacillota</taxon>
        <taxon>Clostridia</taxon>
        <taxon>Eubacteriales</taxon>
        <taxon>Clostridiaceae</taxon>
        <taxon>Clostridium</taxon>
    </lineage>
</organism>
<dbReference type="CDD" id="cd07344">
    <property type="entry name" value="M48_yhfN_like"/>
    <property type="match status" value="1"/>
</dbReference>
<evidence type="ECO:0000313" key="3">
    <source>
        <dbReference type="Proteomes" id="UP000190890"/>
    </source>
</evidence>
<sequence>MKNLRINDIELEIQKKNIKNLHLSVLPPNGRVRVSAPNSMNDDAIRVFIITKIGWIKKQQEKYKNQLRQCKREYVSGESVYLWGKRYRLDVVYSNVYNDVKINGNKLTFQVREASTTEQRENVLNSWYRKNIKEEIPSLLEKWQNIIGVTASDWGVRNMKTRWGTCNIKNKRIWLNLQLVKKHPECLEYIIVHELVHLLEKSHNKIFISYMDEFLPNWRKIKEELNSLILDYIEE</sequence>
<name>A0A1S8TW04_9CLOT</name>
<dbReference type="PANTHER" id="PTHR30399">
    <property type="entry name" value="UNCHARACTERIZED PROTEIN YGJP"/>
    <property type="match status" value="1"/>
</dbReference>
<dbReference type="AlphaFoldDB" id="A0A1S8TW04"/>
<dbReference type="Pfam" id="PF01863">
    <property type="entry name" value="YgjP-like"/>
    <property type="match status" value="1"/>
</dbReference>
<accession>A0A1S8TW04</accession>
<dbReference type="InterPro" id="IPR002725">
    <property type="entry name" value="YgjP-like_metallopeptidase"/>
</dbReference>
<keyword evidence="3" id="KW-1185">Reference proteome</keyword>
<protein>
    <recommendedName>
        <fullName evidence="1">YgjP-like metallopeptidase domain-containing protein</fullName>
    </recommendedName>
</protein>
<feature type="domain" description="YgjP-like metallopeptidase" evidence="1">
    <location>
        <begin position="25"/>
        <end position="227"/>
    </location>
</feature>
<dbReference type="PANTHER" id="PTHR30399:SF1">
    <property type="entry name" value="UTP PYROPHOSPHATASE"/>
    <property type="match status" value="1"/>
</dbReference>
<comment type="caution">
    <text evidence="2">The sequence shown here is derived from an EMBL/GenBank/DDBJ whole genome shotgun (WGS) entry which is preliminary data.</text>
</comment>
<gene>
    <name evidence="2" type="ORF">CLPUN_07600</name>
</gene>
<proteinExistence type="predicted"/>
<reference evidence="2 3" key="1">
    <citation type="submission" date="2016-05" db="EMBL/GenBank/DDBJ databases">
        <title>Microbial solvent formation.</title>
        <authorList>
            <person name="Poehlein A."/>
            <person name="Montoya Solano J.D."/>
            <person name="Flitsch S."/>
            <person name="Krabben P."/>
            <person name="Duerre P."/>
            <person name="Daniel R."/>
        </authorList>
    </citation>
    <scope>NUCLEOTIDE SEQUENCE [LARGE SCALE GENOMIC DNA]</scope>
    <source>
        <strain evidence="2 3">DSM 2619</strain>
    </source>
</reference>
<dbReference type="RefSeq" id="WP_077846040.1">
    <property type="nucleotide sequence ID" value="NZ_LZZM01000043.1"/>
</dbReference>